<keyword evidence="2" id="KW-1185">Reference proteome</keyword>
<dbReference type="RefSeq" id="WP_124154210.1">
    <property type="nucleotide sequence ID" value="NZ_RCBY01000009.1"/>
</dbReference>
<accession>A0A3N6Q2A0</accession>
<proteinExistence type="predicted"/>
<dbReference type="AlphaFoldDB" id="A0A3N6Q2A0"/>
<dbReference type="Proteomes" id="UP000269154">
    <property type="component" value="Unassembled WGS sequence"/>
</dbReference>
<evidence type="ECO:0000313" key="2">
    <source>
        <dbReference type="Proteomes" id="UP000269154"/>
    </source>
</evidence>
<protein>
    <submittedName>
        <fullName evidence="1">Uncharacterized protein</fullName>
    </submittedName>
</protein>
<name>A0A3N6Q2A0_9CYAN</name>
<organism evidence="1 2">
    <name type="scientific">Okeania hirsuta</name>
    <dbReference type="NCBI Taxonomy" id="1458930"/>
    <lineage>
        <taxon>Bacteria</taxon>
        <taxon>Bacillati</taxon>
        <taxon>Cyanobacteriota</taxon>
        <taxon>Cyanophyceae</taxon>
        <taxon>Oscillatoriophycideae</taxon>
        <taxon>Oscillatoriales</taxon>
        <taxon>Microcoleaceae</taxon>
        <taxon>Okeania</taxon>
    </lineage>
</organism>
<evidence type="ECO:0000313" key="1">
    <source>
        <dbReference type="EMBL" id="RQH55315.1"/>
    </source>
</evidence>
<dbReference type="EMBL" id="RCBY01000009">
    <property type="protein sequence ID" value="RQH55315.1"/>
    <property type="molecule type" value="Genomic_DNA"/>
</dbReference>
<sequence length="84" mass="9218">MSGERIDSLNAGIAAFKKEFEPSSKISQSVELAIINSNSNGQGIQNFVNMDKFAPSPFKAEGETMMGEGINLALRKIDNYQNNY</sequence>
<reference evidence="1 2" key="1">
    <citation type="journal article" date="2018" name="ACS Chem. Biol.">
        <title>Ketoreductase domain dysfunction expands chemodiversity: malyngamide biosynthesis in the cyanobacterium Okeania hirsuta.</title>
        <authorList>
            <person name="Moss N.A."/>
            <person name="Leao T."/>
            <person name="Rankin M."/>
            <person name="McCullough T.M."/>
            <person name="Qu P."/>
            <person name="Korobeynikov A."/>
            <person name="Smith J.L."/>
            <person name="Gerwick L."/>
            <person name="Gerwick W.H."/>
        </authorList>
    </citation>
    <scope>NUCLEOTIDE SEQUENCE [LARGE SCALE GENOMIC DNA]</scope>
    <source>
        <strain evidence="1 2">PAB10Feb10-1</strain>
    </source>
</reference>
<comment type="caution">
    <text evidence="1">The sequence shown here is derived from an EMBL/GenBank/DDBJ whole genome shotgun (WGS) entry which is preliminary data.</text>
</comment>
<gene>
    <name evidence="1" type="ORF">D5R40_03060</name>
</gene>